<feature type="region of interest" description="Disordered" evidence="4">
    <location>
        <begin position="1"/>
        <end position="34"/>
    </location>
</feature>
<feature type="region of interest" description="Disordered" evidence="4">
    <location>
        <begin position="434"/>
        <end position="457"/>
    </location>
</feature>
<feature type="compositionally biased region" description="Polar residues" evidence="4">
    <location>
        <begin position="816"/>
        <end position="836"/>
    </location>
</feature>
<dbReference type="SUPFAM" id="SSF143575">
    <property type="entry name" value="GAS2 domain-like"/>
    <property type="match status" value="1"/>
</dbReference>
<feature type="region of interest" description="Disordered" evidence="4">
    <location>
        <begin position="476"/>
        <end position="591"/>
    </location>
</feature>
<comment type="caution">
    <text evidence="6">The sequence shown here is derived from an EMBL/GenBank/DDBJ whole genome shotgun (WGS) entry which is preliminary data.</text>
</comment>
<dbReference type="AlphaFoldDB" id="A0AAN6YH72"/>
<feature type="compositionally biased region" description="Basic and acidic residues" evidence="4">
    <location>
        <begin position="921"/>
        <end position="930"/>
    </location>
</feature>
<keyword evidence="7" id="KW-1185">Reference proteome</keyword>
<feature type="region of interest" description="Disordered" evidence="4">
    <location>
        <begin position="943"/>
        <end position="977"/>
    </location>
</feature>
<evidence type="ECO:0000256" key="2">
    <source>
        <dbReference type="ARBA" id="ARBA00022490"/>
    </source>
</evidence>
<feature type="compositionally biased region" description="Low complexity" evidence="4">
    <location>
        <begin position="886"/>
        <end position="905"/>
    </location>
</feature>
<comment type="subcellular location">
    <subcellularLocation>
        <location evidence="1">Cytoplasm</location>
        <location evidence="1">Cytoskeleton</location>
    </subcellularLocation>
</comment>
<evidence type="ECO:0000259" key="5">
    <source>
        <dbReference type="PROSITE" id="PS51460"/>
    </source>
</evidence>
<feature type="region of interest" description="Disordered" evidence="4">
    <location>
        <begin position="606"/>
        <end position="649"/>
    </location>
</feature>
<feature type="region of interest" description="Disordered" evidence="4">
    <location>
        <begin position="814"/>
        <end position="930"/>
    </location>
</feature>
<feature type="compositionally biased region" description="Polar residues" evidence="4">
    <location>
        <begin position="19"/>
        <end position="34"/>
    </location>
</feature>
<feature type="compositionally biased region" description="Low complexity" evidence="4">
    <location>
        <begin position="698"/>
        <end position="712"/>
    </location>
</feature>
<keyword evidence="2" id="KW-0963">Cytoplasm</keyword>
<evidence type="ECO:0000256" key="1">
    <source>
        <dbReference type="ARBA" id="ARBA00004245"/>
    </source>
</evidence>
<gene>
    <name evidence="6" type="ORF">QBC37DRAFT_153464</name>
</gene>
<evidence type="ECO:0000256" key="4">
    <source>
        <dbReference type="SAM" id="MobiDB-lite"/>
    </source>
</evidence>
<evidence type="ECO:0000313" key="6">
    <source>
        <dbReference type="EMBL" id="KAK4219244.1"/>
    </source>
</evidence>
<dbReference type="InterPro" id="IPR003108">
    <property type="entry name" value="GAR_dom"/>
</dbReference>
<sequence length="995" mass="107487">MNDLPSLTYTHLAPRGRQTRASSSSPIRQRNTDDLLSTLTPRSAVDAFRNPSGGLKECMDAASPAAQAFAVRAALASKNIQEWLEELASWPWPSGSASAGFEPPASENYEQADDVLYFGSLLASRVAQYEARIDEIVREKEKLDVEEIKNQVLHNHIRPLSRPGSPMLDSSCSVISSLSAFARMDDLTALVTATTIQALPNLSKLDRLLDIWSTRLLVLRRIPVFLDSILDGEIALRSGWNAIKADAGDEDGAANDKALGSSPILTRKAFDVMKSILARKVAKAGQKLDLMLNMLETSEDTLPEKWIDRMDTLERNYGEWTVVCERMVREAEMSKDSSEQLSTAVKGNKPSQQDVGRGSHENDPLVPIPAVPNSTSIKAETQQSIREESTVNGSPQSHDSTPETGAASGNTTPEIKVHYPVEDDKDVAHVRLVDDVSGSPVGQPRRSIEESWKAGQTQVSGALDGSLFDESSVHDDAAIERRSRESSPSLLEALPIDPERGVNGTPPDDIDSEFEFDGDSEPDSPELDLPVLPRHRRDSDISTPSTIVHGSQPGYLGFSSDPPDQGSPELSRLRETAFAGHDISPASTHSAFRSSIRSYAASFHDMPTVTELPDDEAPPKTPSQVVGAEDGQSRDSPIQGKGSSNNTDDQLQQQISEILESVPAKIILTSEPSAVNLNPPDFIRPMARKKSKPDLLPRSHSSLSTVSNRSSRAGTPSFTLAPAFNRNARPRPQRGNQDIKLYHLSGSNGEAPIKLFIRCVGENGERVMVRVGGGWADLGEYLKTFATHHRRRSAATPDNASAIEVKDFSRVLHSRAGSTPPSRPVSVQESYSSPATTPLHVRKTRKPAAAATAPGSLSQDLLAAEEKHLSPETPSSANGKLAAGDSQSSGGSTTRSRSRSSSRLSWTEEDSSLGMAGPRAKQVEMSEESKAWVESVKAKVRIASGEPRRLPSQAESIPGGPTPGSRSASLIDESRFGLGELGKVGSTKRLFRKPG</sequence>
<feature type="domain" description="GAR" evidence="5">
    <location>
        <begin position="713"/>
        <end position="789"/>
    </location>
</feature>
<feature type="compositionally biased region" description="Low complexity" evidence="4">
    <location>
        <begin position="486"/>
        <end position="496"/>
    </location>
</feature>
<dbReference type="GO" id="GO:0005856">
    <property type="term" value="C:cytoskeleton"/>
    <property type="evidence" value="ECO:0007669"/>
    <property type="project" value="UniProtKB-SubCell"/>
</dbReference>
<dbReference type="Proteomes" id="UP001301769">
    <property type="component" value="Unassembled WGS sequence"/>
</dbReference>
<dbReference type="EMBL" id="MU858049">
    <property type="protein sequence ID" value="KAK4219244.1"/>
    <property type="molecule type" value="Genomic_DNA"/>
</dbReference>
<keyword evidence="3" id="KW-0206">Cytoskeleton</keyword>
<dbReference type="Pfam" id="PF02187">
    <property type="entry name" value="GAS2"/>
    <property type="match status" value="1"/>
</dbReference>
<feature type="compositionally biased region" description="Basic and acidic residues" evidence="4">
    <location>
        <begin position="476"/>
        <end position="485"/>
    </location>
</feature>
<feature type="region of interest" description="Disordered" evidence="4">
    <location>
        <begin position="679"/>
        <end position="735"/>
    </location>
</feature>
<reference evidence="6" key="1">
    <citation type="journal article" date="2023" name="Mol. Phylogenet. Evol.">
        <title>Genome-scale phylogeny and comparative genomics of the fungal order Sordariales.</title>
        <authorList>
            <person name="Hensen N."/>
            <person name="Bonometti L."/>
            <person name="Westerberg I."/>
            <person name="Brannstrom I.O."/>
            <person name="Guillou S."/>
            <person name="Cros-Aarteil S."/>
            <person name="Calhoun S."/>
            <person name="Haridas S."/>
            <person name="Kuo A."/>
            <person name="Mondo S."/>
            <person name="Pangilinan J."/>
            <person name="Riley R."/>
            <person name="LaButti K."/>
            <person name="Andreopoulos B."/>
            <person name="Lipzen A."/>
            <person name="Chen C."/>
            <person name="Yan M."/>
            <person name="Daum C."/>
            <person name="Ng V."/>
            <person name="Clum A."/>
            <person name="Steindorff A."/>
            <person name="Ohm R.A."/>
            <person name="Martin F."/>
            <person name="Silar P."/>
            <person name="Natvig D.O."/>
            <person name="Lalanne C."/>
            <person name="Gautier V."/>
            <person name="Ament-Velasquez S.L."/>
            <person name="Kruys A."/>
            <person name="Hutchinson M.I."/>
            <person name="Powell A.J."/>
            <person name="Barry K."/>
            <person name="Miller A.N."/>
            <person name="Grigoriev I.V."/>
            <person name="Debuchy R."/>
            <person name="Gladieux P."/>
            <person name="Hiltunen Thoren M."/>
            <person name="Johannesson H."/>
        </authorList>
    </citation>
    <scope>NUCLEOTIDE SEQUENCE</scope>
    <source>
        <strain evidence="6">PSN293</strain>
    </source>
</reference>
<evidence type="ECO:0000313" key="7">
    <source>
        <dbReference type="Proteomes" id="UP001301769"/>
    </source>
</evidence>
<evidence type="ECO:0000256" key="3">
    <source>
        <dbReference type="ARBA" id="ARBA00023212"/>
    </source>
</evidence>
<name>A0AAN6YH72_9PEZI</name>
<accession>A0AAN6YH72</accession>
<feature type="compositionally biased region" description="Acidic residues" evidence="4">
    <location>
        <begin position="508"/>
        <end position="526"/>
    </location>
</feature>
<feature type="region of interest" description="Disordered" evidence="4">
    <location>
        <begin position="331"/>
        <end position="413"/>
    </location>
</feature>
<feature type="compositionally biased region" description="Polar residues" evidence="4">
    <location>
        <begin position="339"/>
        <end position="354"/>
    </location>
</feature>
<dbReference type="InterPro" id="IPR036534">
    <property type="entry name" value="GAR_dom_sf"/>
</dbReference>
<reference evidence="6" key="2">
    <citation type="submission" date="2023-05" db="EMBL/GenBank/DDBJ databases">
        <authorList>
            <consortium name="Lawrence Berkeley National Laboratory"/>
            <person name="Steindorff A."/>
            <person name="Hensen N."/>
            <person name="Bonometti L."/>
            <person name="Westerberg I."/>
            <person name="Brannstrom I.O."/>
            <person name="Guillou S."/>
            <person name="Cros-Aarteil S."/>
            <person name="Calhoun S."/>
            <person name="Haridas S."/>
            <person name="Kuo A."/>
            <person name="Mondo S."/>
            <person name="Pangilinan J."/>
            <person name="Riley R."/>
            <person name="Labutti K."/>
            <person name="Andreopoulos B."/>
            <person name="Lipzen A."/>
            <person name="Chen C."/>
            <person name="Yanf M."/>
            <person name="Daum C."/>
            <person name="Ng V."/>
            <person name="Clum A."/>
            <person name="Ohm R."/>
            <person name="Martin F."/>
            <person name="Silar P."/>
            <person name="Natvig D."/>
            <person name="Lalanne C."/>
            <person name="Gautier V."/>
            <person name="Ament-Velasquez S.L."/>
            <person name="Kruys A."/>
            <person name="Hutchinson M.I."/>
            <person name="Powell A.J."/>
            <person name="Barry K."/>
            <person name="Miller A.N."/>
            <person name="Grigoriev I.V."/>
            <person name="Debuchy R."/>
            <person name="Gladieux P."/>
            <person name="Thoren M.H."/>
            <person name="Johannesson H."/>
        </authorList>
    </citation>
    <scope>NUCLEOTIDE SEQUENCE</scope>
    <source>
        <strain evidence="6">PSN293</strain>
    </source>
</reference>
<dbReference type="PROSITE" id="PS51460">
    <property type="entry name" value="GAR"/>
    <property type="match status" value="1"/>
</dbReference>
<dbReference type="Gene3D" id="3.30.920.20">
    <property type="entry name" value="Gas2-like domain"/>
    <property type="match status" value="1"/>
</dbReference>
<organism evidence="6 7">
    <name type="scientific">Rhypophila decipiens</name>
    <dbReference type="NCBI Taxonomy" id="261697"/>
    <lineage>
        <taxon>Eukaryota</taxon>
        <taxon>Fungi</taxon>
        <taxon>Dikarya</taxon>
        <taxon>Ascomycota</taxon>
        <taxon>Pezizomycotina</taxon>
        <taxon>Sordariomycetes</taxon>
        <taxon>Sordariomycetidae</taxon>
        <taxon>Sordariales</taxon>
        <taxon>Naviculisporaceae</taxon>
        <taxon>Rhypophila</taxon>
    </lineage>
</organism>
<feature type="compositionally biased region" description="Polar residues" evidence="4">
    <location>
        <begin position="372"/>
        <end position="413"/>
    </location>
</feature>
<proteinExistence type="predicted"/>
<dbReference type="GO" id="GO:0008017">
    <property type="term" value="F:microtubule binding"/>
    <property type="evidence" value="ECO:0007669"/>
    <property type="project" value="InterPro"/>
</dbReference>
<protein>
    <recommendedName>
        <fullName evidence="5">GAR domain-containing protein</fullName>
    </recommendedName>
</protein>